<dbReference type="RefSeq" id="YP_009301245.1">
    <property type="nucleotide sequence ID" value="NC_031230.1"/>
</dbReference>
<dbReference type="KEGG" id="vg:29125153"/>
<protein>
    <submittedName>
        <fullName evidence="1">Uncharacterized protein</fullName>
    </submittedName>
</protein>
<evidence type="ECO:0000313" key="1">
    <source>
        <dbReference type="EMBL" id="AMS02735.1"/>
    </source>
</evidence>
<keyword evidence="2" id="KW-1185">Reference proteome</keyword>
<dbReference type="Proteomes" id="UP000201371">
    <property type="component" value="Segment"/>
</dbReference>
<dbReference type="EMBL" id="KU963248">
    <property type="protein sequence ID" value="AMS02735.1"/>
    <property type="molecule type" value="Genomic_DNA"/>
</dbReference>
<dbReference type="GeneID" id="29125153"/>
<reference evidence="2" key="1">
    <citation type="submission" date="2016-03" db="EMBL/GenBank/DDBJ databases">
        <authorList>
            <person name="Ploux O."/>
        </authorList>
    </citation>
    <scope>NUCLEOTIDE SEQUENCE [LARGE SCALE GENOMIC DNA]</scope>
</reference>
<sequence>MTMDISYQRSLEAIDEVFGYTELDWFELPIFCKVSNEVDR</sequence>
<proteinExistence type="predicted"/>
<evidence type="ECO:0000313" key="2">
    <source>
        <dbReference type="Proteomes" id="UP000201371"/>
    </source>
</evidence>
<accession>A0A142K9F2</accession>
<organism evidence="1 2">
    <name type="scientific">Gordonia phage Yvonnetastic</name>
    <dbReference type="NCBI Taxonomy" id="1821566"/>
    <lineage>
        <taxon>Viruses</taxon>
        <taxon>Duplodnaviria</taxon>
        <taxon>Heunggongvirae</taxon>
        <taxon>Uroviricota</taxon>
        <taxon>Caudoviricetes</taxon>
        <taxon>Yvonnevirus</taxon>
        <taxon>Yvonnevirus yvonnetastic</taxon>
        <taxon>Gordonia virus Yvonnetastic</taxon>
    </lineage>
</organism>
<gene>
    <name evidence="1" type="primary">191</name>
    <name evidence="1" type="ORF">SEA_YVONNETASTIC_191</name>
</gene>
<name>A0A142K9F2_9CAUD</name>